<comment type="caution">
    <text evidence="2">The sequence shown here is derived from an EMBL/GenBank/DDBJ whole genome shotgun (WGS) entry which is preliminary data.</text>
</comment>
<organism evidence="2 3">
    <name type="scientific">Halocynthiibacter halioticoli</name>
    <dbReference type="NCBI Taxonomy" id="2986804"/>
    <lineage>
        <taxon>Bacteria</taxon>
        <taxon>Pseudomonadati</taxon>
        <taxon>Pseudomonadota</taxon>
        <taxon>Alphaproteobacteria</taxon>
        <taxon>Rhodobacterales</taxon>
        <taxon>Paracoccaceae</taxon>
        <taxon>Halocynthiibacter</taxon>
    </lineage>
</organism>
<evidence type="ECO:0000259" key="1">
    <source>
        <dbReference type="Pfam" id="PF13403"/>
    </source>
</evidence>
<evidence type="ECO:0000313" key="3">
    <source>
        <dbReference type="Proteomes" id="UP001208041"/>
    </source>
</evidence>
<gene>
    <name evidence="2" type="ORF">OH136_11605</name>
</gene>
<name>A0AAE3IZY3_9RHOB</name>
<feature type="domain" description="Hedgehog/Intein (Hint)" evidence="1">
    <location>
        <begin position="28"/>
        <end position="153"/>
    </location>
</feature>
<dbReference type="InterPro" id="IPR028992">
    <property type="entry name" value="Hedgehog/Intein_dom"/>
</dbReference>
<dbReference type="SUPFAM" id="SSF51294">
    <property type="entry name" value="Hedgehog/intein (Hint) domain"/>
    <property type="match status" value="1"/>
</dbReference>
<dbReference type="RefSeq" id="WP_263954040.1">
    <property type="nucleotide sequence ID" value="NZ_JAOYFC010000002.1"/>
</dbReference>
<dbReference type="AlphaFoldDB" id="A0AAE3IZY3"/>
<dbReference type="Proteomes" id="UP001208041">
    <property type="component" value="Unassembled WGS sequence"/>
</dbReference>
<protein>
    <submittedName>
        <fullName evidence="2">Hint domain-containing protein</fullName>
    </submittedName>
</protein>
<accession>A0AAE3IZY3</accession>
<evidence type="ECO:0000313" key="2">
    <source>
        <dbReference type="EMBL" id="MCV6825198.1"/>
    </source>
</evidence>
<dbReference type="EMBL" id="JAOYFC010000002">
    <property type="protein sequence ID" value="MCV6825198.1"/>
    <property type="molecule type" value="Genomic_DNA"/>
</dbReference>
<dbReference type="InterPro" id="IPR036844">
    <property type="entry name" value="Hint_dom_sf"/>
</dbReference>
<dbReference type="Pfam" id="PF13403">
    <property type="entry name" value="Hint_2"/>
    <property type="match status" value="1"/>
</dbReference>
<keyword evidence="3" id="KW-1185">Reference proteome</keyword>
<proteinExistence type="predicted"/>
<sequence>MNRVRKAAGAVSGARDADLCSVNNPGIMSGTKVATSRGWSPVQNITVGDKVLTFDGGLQEVLAITRQKFSADENSFLLRVPAEALGNREEIFLLPSQHVMVESDTAENLYGDPFVLLPALALEGIRGIERSAPELCPEVVTLEFARDEVVFANVGALFFCPKRQKVDIVQVAGADQPAYEALPMSEAKKLASAIAMEDAADLVDGGRFAA</sequence>
<reference evidence="2" key="1">
    <citation type="submission" date="2022-10" db="EMBL/GenBank/DDBJ databases">
        <authorList>
            <person name="Yue Y."/>
        </authorList>
    </citation>
    <scope>NUCLEOTIDE SEQUENCE</scope>
    <source>
        <strain evidence="2">Z654</strain>
    </source>
</reference>